<feature type="transmembrane region" description="Helical" evidence="5">
    <location>
        <begin position="218"/>
        <end position="234"/>
    </location>
</feature>
<sequence>MASGLVGRDKFNYYLFIVVLVLLLCILPGGFIHEKTGRVIFYYCSYFSVVGVAVNYREFRSVCRASRYALPLFALAALYAIWSLFAYYSLHYQTAEWLLFTPAKRWFLAGVIALYVCWGCQKGMLRSITIKRWAMISLATAFVLSSAYAVWQGFTSQDRIILGINRATMTAYAYSALSLALMTLIARHSTSSKKYLALLLMGLLSVAVIFLTETRSAMALHIFLAVLLVLASLWQDKKLTPMSLGALLLLLMVVAGVGSRWSMVKMRVDSTFDEVHLYQQGNDRTSLGSRFTMWKMGIMTFKEAPFGETENTRNARIRAYLDSHNQQNSWALEYIDVHLHNEFIQNASLSGIFGILTLLFFFGRLIFRNGISGLLLNPVSVVTLSALLYGMTDVVLTSVEYIVLLTSVILLSRLSCISGTDEKIAG</sequence>
<evidence type="ECO:0000259" key="6">
    <source>
        <dbReference type="Pfam" id="PF04932"/>
    </source>
</evidence>
<evidence type="ECO:0000313" key="8">
    <source>
        <dbReference type="Proteomes" id="UP000585363"/>
    </source>
</evidence>
<feature type="transmembrane region" description="Helical" evidence="5">
    <location>
        <begin position="195"/>
        <end position="212"/>
    </location>
</feature>
<keyword evidence="4 5" id="KW-0472">Membrane</keyword>
<dbReference type="AlphaFoldDB" id="A0A848MG35"/>
<name>A0A848MG35_9GAMM</name>
<dbReference type="RefSeq" id="WP_169401774.1">
    <property type="nucleotide sequence ID" value="NZ_JAADJU010000002.1"/>
</dbReference>
<evidence type="ECO:0000256" key="2">
    <source>
        <dbReference type="ARBA" id="ARBA00022692"/>
    </source>
</evidence>
<dbReference type="EMBL" id="JAADJU010000002">
    <property type="protein sequence ID" value="NMP26073.1"/>
    <property type="molecule type" value="Genomic_DNA"/>
</dbReference>
<dbReference type="Proteomes" id="UP000585363">
    <property type="component" value="Unassembled WGS sequence"/>
</dbReference>
<evidence type="ECO:0000313" key="7">
    <source>
        <dbReference type="EMBL" id="NMP26073.1"/>
    </source>
</evidence>
<evidence type="ECO:0000256" key="1">
    <source>
        <dbReference type="ARBA" id="ARBA00004141"/>
    </source>
</evidence>
<feature type="transmembrane region" description="Helical" evidence="5">
    <location>
        <begin position="398"/>
        <end position="416"/>
    </location>
</feature>
<feature type="transmembrane region" description="Helical" evidence="5">
    <location>
        <begin position="39"/>
        <end position="56"/>
    </location>
</feature>
<keyword evidence="3 5" id="KW-1133">Transmembrane helix</keyword>
<comment type="subcellular location">
    <subcellularLocation>
        <location evidence="1">Membrane</location>
        <topology evidence="1">Multi-pass membrane protein</topology>
    </subcellularLocation>
</comment>
<dbReference type="PANTHER" id="PTHR37422:SF17">
    <property type="entry name" value="O-ANTIGEN LIGASE"/>
    <property type="match status" value="1"/>
</dbReference>
<feature type="transmembrane region" description="Helical" evidence="5">
    <location>
        <begin position="171"/>
        <end position="188"/>
    </location>
</feature>
<dbReference type="GO" id="GO:0016874">
    <property type="term" value="F:ligase activity"/>
    <property type="evidence" value="ECO:0007669"/>
    <property type="project" value="UniProtKB-KW"/>
</dbReference>
<protein>
    <submittedName>
        <fullName evidence="7">O-antigen ligase family protein</fullName>
    </submittedName>
</protein>
<evidence type="ECO:0000256" key="4">
    <source>
        <dbReference type="ARBA" id="ARBA00023136"/>
    </source>
</evidence>
<feature type="transmembrane region" description="Helical" evidence="5">
    <location>
        <begin position="347"/>
        <end position="367"/>
    </location>
</feature>
<keyword evidence="8" id="KW-1185">Reference proteome</keyword>
<evidence type="ECO:0000256" key="5">
    <source>
        <dbReference type="SAM" id="Phobius"/>
    </source>
</evidence>
<dbReference type="InterPro" id="IPR007016">
    <property type="entry name" value="O-antigen_ligase-rel_domated"/>
</dbReference>
<dbReference type="GO" id="GO:0016020">
    <property type="term" value="C:membrane"/>
    <property type="evidence" value="ECO:0007669"/>
    <property type="project" value="UniProtKB-SubCell"/>
</dbReference>
<reference evidence="7 8" key="1">
    <citation type="submission" date="2020-01" db="EMBL/GenBank/DDBJ databases">
        <authorList>
            <person name="Lee S.D."/>
        </authorList>
    </citation>
    <scope>NUCLEOTIDE SEQUENCE [LARGE SCALE GENOMIC DNA]</scope>
    <source>
        <strain evidence="7 8">SAP-1</strain>
    </source>
</reference>
<dbReference type="InterPro" id="IPR051533">
    <property type="entry name" value="WaaL-like"/>
</dbReference>
<feature type="transmembrane region" description="Helical" evidence="5">
    <location>
        <begin position="374"/>
        <end position="392"/>
    </location>
</feature>
<feature type="transmembrane region" description="Helical" evidence="5">
    <location>
        <begin position="246"/>
        <end position="263"/>
    </location>
</feature>
<accession>A0A848MG35</accession>
<gene>
    <name evidence="7" type="ORF">GW590_04200</name>
</gene>
<feature type="transmembrane region" description="Helical" evidence="5">
    <location>
        <begin position="103"/>
        <end position="121"/>
    </location>
</feature>
<feature type="domain" description="O-antigen ligase-related" evidence="6">
    <location>
        <begin position="202"/>
        <end position="358"/>
    </location>
</feature>
<feature type="transmembrane region" description="Helical" evidence="5">
    <location>
        <begin position="12"/>
        <end position="33"/>
    </location>
</feature>
<feature type="transmembrane region" description="Helical" evidence="5">
    <location>
        <begin position="133"/>
        <end position="151"/>
    </location>
</feature>
<feature type="transmembrane region" description="Helical" evidence="5">
    <location>
        <begin position="68"/>
        <end position="88"/>
    </location>
</feature>
<dbReference type="Pfam" id="PF04932">
    <property type="entry name" value="Wzy_C"/>
    <property type="match status" value="1"/>
</dbReference>
<keyword evidence="7" id="KW-0436">Ligase</keyword>
<keyword evidence="2 5" id="KW-0812">Transmembrane</keyword>
<reference evidence="7 8" key="2">
    <citation type="submission" date="2020-06" db="EMBL/GenBank/DDBJ databases">
        <title>Polyphasic characterization of a Rahnella strain isolated from tree sap.</title>
        <authorList>
            <person name="Kim I.S."/>
        </authorList>
    </citation>
    <scope>NUCLEOTIDE SEQUENCE [LARGE SCALE GENOMIC DNA]</scope>
    <source>
        <strain evidence="7 8">SAP-1</strain>
    </source>
</reference>
<organism evidence="7 8">
    <name type="scientific">Rouxiella aceris</name>
    <dbReference type="NCBI Taxonomy" id="2703884"/>
    <lineage>
        <taxon>Bacteria</taxon>
        <taxon>Pseudomonadati</taxon>
        <taxon>Pseudomonadota</taxon>
        <taxon>Gammaproteobacteria</taxon>
        <taxon>Enterobacterales</taxon>
        <taxon>Yersiniaceae</taxon>
        <taxon>Rouxiella</taxon>
    </lineage>
</organism>
<comment type="caution">
    <text evidence="7">The sequence shown here is derived from an EMBL/GenBank/DDBJ whole genome shotgun (WGS) entry which is preliminary data.</text>
</comment>
<dbReference type="PANTHER" id="PTHR37422">
    <property type="entry name" value="TEICHURONIC ACID BIOSYNTHESIS PROTEIN TUAE"/>
    <property type="match status" value="1"/>
</dbReference>
<evidence type="ECO:0000256" key="3">
    <source>
        <dbReference type="ARBA" id="ARBA00022989"/>
    </source>
</evidence>
<proteinExistence type="predicted"/>